<organism evidence="2 3">
    <name type="scientific">Streptomyces huasconensis</name>
    <dbReference type="NCBI Taxonomy" id="1854574"/>
    <lineage>
        <taxon>Bacteria</taxon>
        <taxon>Bacillati</taxon>
        <taxon>Actinomycetota</taxon>
        <taxon>Actinomycetes</taxon>
        <taxon>Kitasatosporales</taxon>
        <taxon>Streptomycetaceae</taxon>
        <taxon>Streptomyces</taxon>
    </lineage>
</organism>
<dbReference type="Proteomes" id="UP001553843">
    <property type="component" value="Unassembled WGS sequence"/>
</dbReference>
<accession>A0ABV3M1K2</accession>
<reference evidence="2 3" key="1">
    <citation type="submission" date="2024-06" db="EMBL/GenBank/DDBJ databases">
        <title>The Natural Products Discovery Center: Release of the First 8490 Sequenced Strains for Exploring Actinobacteria Biosynthetic Diversity.</title>
        <authorList>
            <person name="Kalkreuter E."/>
            <person name="Kautsar S.A."/>
            <person name="Yang D."/>
            <person name="Bader C.D."/>
            <person name="Teijaro C.N."/>
            <person name="Fluegel L."/>
            <person name="Davis C.M."/>
            <person name="Simpson J.R."/>
            <person name="Lauterbach L."/>
            <person name="Steele A.D."/>
            <person name="Gui C."/>
            <person name="Meng S."/>
            <person name="Li G."/>
            <person name="Viehrig K."/>
            <person name="Ye F."/>
            <person name="Su P."/>
            <person name="Kiefer A.F."/>
            <person name="Nichols A."/>
            <person name="Cepeda A.J."/>
            <person name="Yan W."/>
            <person name="Fan B."/>
            <person name="Jiang Y."/>
            <person name="Adhikari A."/>
            <person name="Zheng C.-J."/>
            <person name="Schuster L."/>
            <person name="Cowan T.M."/>
            <person name="Smanski M.J."/>
            <person name="Chevrette M.G."/>
            <person name="De Carvalho L.P.S."/>
            <person name="Shen B."/>
        </authorList>
    </citation>
    <scope>NUCLEOTIDE SEQUENCE [LARGE SCALE GENOMIC DNA]</scope>
    <source>
        <strain evidence="2 3">NPDC047833</strain>
    </source>
</reference>
<dbReference type="EMBL" id="JBEYRS010000012">
    <property type="protein sequence ID" value="MEW2365576.1"/>
    <property type="molecule type" value="Genomic_DNA"/>
</dbReference>
<feature type="region of interest" description="Disordered" evidence="1">
    <location>
        <begin position="111"/>
        <end position="147"/>
    </location>
</feature>
<evidence type="ECO:0000313" key="3">
    <source>
        <dbReference type="Proteomes" id="UP001553843"/>
    </source>
</evidence>
<proteinExistence type="predicted"/>
<name>A0ABV3M1K2_9ACTN</name>
<gene>
    <name evidence="2" type="ORF">AB0887_26955</name>
</gene>
<evidence type="ECO:0000313" key="2">
    <source>
        <dbReference type="EMBL" id="MEW2365576.1"/>
    </source>
</evidence>
<sequence>MIPVARAESFYLPPPQLRADAWELVPGAERVFRWYEYRVQRRVSLPEGFIVGQQVYARINHNRWVVDCRCGSAQVATPTDQRTACTECGLGWITVVFPDDPDAVEAGLAELPPDDRNWVHPEDPGTTWLAPAPTQPQPEPMRAETLR</sequence>
<protein>
    <submittedName>
        <fullName evidence="2">Uncharacterized protein</fullName>
    </submittedName>
</protein>
<evidence type="ECO:0000256" key="1">
    <source>
        <dbReference type="SAM" id="MobiDB-lite"/>
    </source>
</evidence>
<feature type="compositionally biased region" description="Basic and acidic residues" evidence="1">
    <location>
        <begin position="113"/>
        <end position="123"/>
    </location>
</feature>
<keyword evidence="3" id="KW-1185">Reference proteome</keyword>
<comment type="caution">
    <text evidence="2">The sequence shown here is derived from an EMBL/GenBank/DDBJ whole genome shotgun (WGS) entry which is preliminary data.</text>
</comment>
<dbReference type="RefSeq" id="WP_359780778.1">
    <property type="nucleotide sequence ID" value="NZ_JBEYRR010000008.1"/>
</dbReference>